<evidence type="ECO:0000313" key="2">
    <source>
        <dbReference type="EMBL" id="KLO05923.1"/>
    </source>
</evidence>
<protein>
    <recommendedName>
        <fullName evidence="1">Sm domain-containing protein</fullName>
    </recommendedName>
</protein>
<proteinExistence type="predicted"/>
<dbReference type="Pfam" id="PF01423">
    <property type="entry name" value="LSM"/>
    <property type="match status" value="1"/>
</dbReference>
<dbReference type="InterPro" id="IPR034110">
    <property type="entry name" value="LSMD1_Sm"/>
</dbReference>
<dbReference type="Proteomes" id="UP000053477">
    <property type="component" value="Unassembled WGS sequence"/>
</dbReference>
<dbReference type="SMART" id="SM00651">
    <property type="entry name" value="Sm"/>
    <property type="match status" value="1"/>
</dbReference>
<organism evidence="2 3">
    <name type="scientific">Schizopora paradoxa</name>
    <dbReference type="NCBI Taxonomy" id="27342"/>
    <lineage>
        <taxon>Eukaryota</taxon>
        <taxon>Fungi</taxon>
        <taxon>Dikarya</taxon>
        <taxon>Basidiomycota</taxon>
        <taxon>Agaricomycotina</taxon>
        <taxon>Agaricomycetes</taxon>
        <taxon>Hymenochaetales</taxon>
        <taxon>Schizoporaceae</taxon>
        <taxon>Schizopora</taxon>
    </lineage>
</organism>
<dbReference type="GO" id="GO:0031417">
    <property type="term" value="C:NatC complex"/>
    <property type="evidence" value="ECO:0007669"/>
    <property type="project" value="InterPro"/>
</dbReference>
<evidence type="ECO:0000313" key="3">
    <source>
        <dbReference type="Proteomes" id="UP000053477"/>
    </source>
</evidence>
<dbReference type="PANTHER" id="PTHR10701:SF5">
    <property type="entry name" value="N-ALPHA-ACETYLTRANSFERASE 38, NATC AUXILIARY SUBUNIT"/>
    <property type="match status" value="1"/>
</dbReference>
<dbReference type="STRING" id="27342.A0A0H2R914"/>
<dbReference type="Gene3D" id="2.30.30.100">
    <property type="match status" value="1"/>
</dbReference>
<dbReference type="CDD" id="cd06168">
    <property type="entry name" value="LSMD1"/>
    <property type="match status" value="1"/>
</dbReference>
<dbReference type="InterPro" id="IPR050914">
    <property type="entry name" value="snRNP_SmB/NAA38-like"/>
</dbReference>
<accession>A0A0H2R914</accession>
<dbReference type="EMBL" id="KQ086254">
    <property type="protein sequence ID" value="KLO05923.1"/>
    <property type="molecule type" value="Genomic_DNA"/>
</dbReference>
<sequence length="109" mass="12023">MDVADSTSSAHSDRPAVSQVKSLLQRTLRVLVSISDGRLFVGTFACVDKQLNIVLTNTEEFRLGPPGSPPPVQGRYVTMVMIPWKFVTKVEAQEVLTEEYGGFGMDLYT</sequence>
<dbReference type="OrthoDB" id="368909at2759"/>
<gene>
    <name evidence="2" type="ORF">SCHPADRAFT_706958</name>
</gene>
<dbReference type="SUPFAM" id="SSF50182">
    <property type="entry name" value="Sm-like ribonucleoproteins"/>
    <property type="match status" value="1"/>
</dbReference>
<dbReference type="PANTHER" id="PTHR10701">
    <property type="entry name" value="SMALL NUCLEAR RIBONUCLEOPROTEIN-ASSOCIATED PROTEIN B AND N"/>
    <property type="match status" value="1"/>
</dbReference>
<name>A0A0H2R914_9AGAM</name>
<dbReference type="InterPro" id="IPR001163">
    <property type="entry name" value="Sm_dom_euk/arc"/>
</dbReference>
<dbReference type="InterPro" id="IPR010920">
    <property type="entry name" value="LSM_dom_sf"/>
</dbReference>
<evidence type="ECO:0000259" key="1">
    <source>
        <dbReference type="SMART" id="SM00651"/>
    </source>
</evidence>
<feature type="domain" description="Sm" evidence="1">
    <location>
        <begin position="18"/>
        <end position="92"/>
    </location>
</feature>
<dbReference type="AlphaFoldDB" id="A0A0H2R914"/>
<keyword evidence="3" id="KW-1185">Reference proteome</keyword>
<reference evidence="2 3" key="1">
    <citation type="submission" date="2015-04" db="EMBL/GenBank/DDBJ databases">
        <title>Complete genome sequence of Schizopora paradoxa KUC8140, a cosmopolitan wood degrader in East Asia.</title>
        <authorList>
            <consortium name="DOE Joint Genome Institute"/>
            <person name="Min B."/>
            <person name="Park H."/>
            <person name="Jang Y."/>
            <person name="Kim J.-J."/>
            <person name="Kim K.H."/>
            <person name="Pangilinan J."/>
            <person name="Lipzen A."/>
            <person name="Riley R."/>
            <person name="Grigoriev I.V."/>
            <person name="Spatafora J.W."/>
            <person name="Choi I.-G."/>
        </authorList>
    </citation>
    <scope>NUCLEOTIDE SEQUENCE [LARGE SCALE GENOMIC DNA]</scope>
    <source>
        <strain evidence="2 3">KUC8140</strain>
    </source>
</reference>
<dbReference type="InParanoid" id="A0A0H2R914"/>